<reference evidence="2 3" key="2">
    <citation type="submission" date="2018-11" db="EMBL/GenBank/DDBJ databases">
        <authorList>
            <consortium name="Pathogen Informatics"/>
        </authorList>
    </citation>
    <scope>NUCLEOTIDE SEQUENCE [LARGE SCALE GENOMIC DNA]</scope>
</reference>
<proteinExistence type="predicted"/>
<protein>
    <submittedName>
        <fullName evidence="4">F-box domain-containing protein</fullName>
    </submittedName>
</protein>
<dbReference type="AlphaFoldDB" id="A0A158RAQ7"/>
<dbReference type="Proteomes" id="UP000276776">
    <property type="component" value="Unassembled WGS sequence"/>
</dbReference>
<evidence type="ECO:0000313" key="2">
    <source>
        <dbReference type="EMBL" id="VDM95469.1"/>
    </source>
</evidence>
<feature type="compositionally biased region" description="Polar residues" evidence="1">
    <location>
        <begin position="347"/>
        <end position="360"/>
    </location>
</feature>
<dbReference type="WBParaSite" id="TCLT_0000048101-mRNA-1">
    <property type="protein sequence ID" value="TCLT_0000048101-mRNA-1"/>
    <property type="gene ID" value="TCLT_0000048101"/>
</dbReference>
<evidence type="ECO:0000313" key="4">
    <source>
        <dbReference type="WBParaSite" id="TCLT_0000048101-mRNA-1"/>
    </source>
</evidence>
<dbReference type="SUPFAM" id="SSF52047">
    <property type="entry name" value="RNI-like"/>
    <property type="match status" value="1"/>
</dbReference>
<keyword evidence="3" id="KW-1185">Reference proteome</keyword>
<organism evidence="4">
    <name type="scientific">Thelazia callipaeda</name>
    <name type="common">Oriental eyeworm</name>
    <name type="synonym">Parasitic nematode</name>
    <dbReference type="NCBI Taxonomy" id="103827"/>
    <lineage>
        <taxon>Eukaryota</taxon>
        <taxon>Metazoa</taxon>
        <taxon>Ecdysozoa</taxon>
        <taxon>Nematoda</taxon>
        <taxon>Chromadorea</taxon>
        <taxon>Rhabditida</taxon>
        <taxon>Spirurina</taxon>
        <taxon>Spiruromorpha</taxon>
        <taxon>Thelazioidea</taxon>
        <taxon>Thelaziidae</taxon>
        <taxon>Thelazia</taxon>
    </lineage>
</organism>
<dbReference type="OrthoDB" id="5863398at2759"/>
<feature type="region of interest" description="Disordered" evidence="1">
    <location>
        <begin position="336"/>
        <end position="370"/>
    </location>
</feature>
<dbReference type="EMBL" id="UYYF01000035">
    <property type="protein sequence ID" value="VDM95469.1"/>
    <property type="molecule type" value="Genomic_DNA"/>
</dbReference>
<dbReference type="Gene3D" id="3.80.10.10">
    <property type="entry name" value="Ribonuclease Inhibitor"/>
    <property type="match status" value="1"/>
</dbReference>
<dbReference type="InterPro" id="IPR032675">
    <property type="entry name" value="LRR_dom_sf"/>
</dbReference>
<accession>A0A158RAQ7</accession>
<dbReference type="OMA" id="YEMTDWE"/>
<evidence type="ECO:0000313" key="3">
    <source>
        <dbReference type="Proteomes" id="UP000276776"/>
    </source>
</evidence>
<name>A0A158RAQ7_THECL</name>
<gene>
    <name evidence="2" type="ORF">TCLT_LOCUS482</name>
</gene>
<sequence length="510" mass="58978">MNGYCHFSEAALLRLLEYVGPMERLKLQQCCKRFYRIYSKWFDITSLDIRITEQKIDDSEETARRRRFVQRSKNTKFAYRIRLENKHGTLYNLKSNSDRYANRTLKTMLSKLQSLSVLTIWDACLSEDFSTVLSQLQSITTLRIWNSVRYFDKKRPAKRLLHALFSFPLLESIFVLDSTFMQSTSQCTSIFPYFLVDSIQGSIVNLQIAGIYISSKTFEALCEKLRKTVKRLAIGCTYGKESKRKQYCKAIAKLEVLEDLDIPPHIFHLGEVIEIDDEALSCLFNNSRLHGLGFRHYNSTVLFRFIEFKMPHNICLLRIHHSANRIPNFAQLGMLQPKPEEKPVPQRKSSWLTARNNSMGSKNSIVSSSDRSIESSSNELWKKSPRSSIAVSESSHITQIAVESCANSRKTNLSTRNLTILAIEEAPRTMIECAMKLRRRVYSGVEIFYMQESVDTQEILGRMAAPMRSPYVYTRSSKREMRVIKGDLVRPIPLSSLGMESDYEMSDWED</sequence>
<reference evidence="4" key="1">
    <citation type="submission" date="2016-04" db="UniProtKB">
        <authorList>
            <consortium name="WormBaseParasite"/>
        </authorList>
    </citation>
    <scope>IDENTIFICATION</scope>
</reference>
<evidence type="ECO:0000256" key="1">
    <source>
        <dbReference type="SAM" id="MobiDB-lite"/>
    </source>
</evidence>
<feature type="compositionally biased region" description="Low complexity" evidence="1">
    <location>
        <begin position="361"/>
        <end position="370"/>
    </location>
</feature>